<evidence type="ECO:0000313" key="3">
    <source>
        <dbReference type="Proteomes" id="UP000078561"/>
    </source>
</evidence>
<reference evidence="2" key="1">
    <citation type="submission" date="2016-04" db="EMBL/GenBank/DDBJ databases">
        <authorList>
            <person name="Evans L.H."/>
            <person name="Alamgir A."/>
            <person name="Owens N."/>
            <person name="Weber N.D."/>
            <person name="Virtaneva K."/>
            <person name="Barbian K."/>
            <person name="Babar A."/>
            <person name="Rosenke K."/>
        </authorList>
    </citation>
    <scope>NUCLEOTIDE SEQUENCE [LARGE SCALE GENOMIC DNA]</scope>
    <source>
        <strain evidence="2">CBS 101.48</strain>
    </source>
</reference>
<sequence>MTRHPRKETPRNKSPEMILLPQRQDTRELKLQETRLPPNGSPDLTLKYQAPSRNKAPEYSRILPNTPE</sequence>
<dbReference type="InParanoid" id="A0A163J2N2"/>
<dbReference type="EMBL" id="LT552521">
    <property type="protein sequence ID" value="SAL99180.1"/>
    <property type="molecule type" value="Genomic_DNA"/>
</dbReference>
<dbReference type="Proteomes" id="UP000078561">
    <property type="component" value="Unassembled WGS sequence"/>
</dbReference>
<evidence type="ECO:0000313" key="2">
    <source>
        <dbReference type="EMBL" id="SAL99180.1"/>
    </source>
</evidence>
<feature type="region of interest" description="Disordered" evidence="1">
    <location>
        <begin position="1"/>
        <end position="68"/>
    </location>
</feature>
<protein>
    <submittedName>
        <fullName evidence="2">Uncharacterized protein</fullName>
    </submittedName>
</protein>
<organism evidence="2">
    <name type="scientific">Absidia glauca</name>
    <name type="common">Pin mould</name>
    <dbReference type="NCBI Taxonomy" id="4829"/>
    <lineage>
        <taxon>Eukaryota</taxon>
        <taxon>Fungi</taxon>
        <taxon>Fungi incertae sedis</taxon>
        <taxon>Mucoromycota</taxon>
        <taxon>Mucoromycotina</taxon>
        <taxon>Mucoromycetes</taxon>
        <taxon>Mucorales</taxon>
        <taxon>Cunninghamellaceae</taxon>
        <taxon>Absidia</taxon>
    </lineage>
</organism>
<accession>A0A163J2N2</accession>
<evidence type="ECO:0000256" key="1">
    <source>
        <dbReference type="SAM" id="MobiDB-lite"/>
    </source>
</evidence>
<dbReference type="AlphaFoldDB" id="A0A163J2N2"/>
<proteinExistence type="predicted"/>
<feature type="compositionally biased region" description="Basic and acidic residues" evidence="1">
    <location>
        <begin position="24"/>
        <end position="33"/>
    </location>
</feature>
<name>A0A163J2N2_ABSGL</name>
<gene>
    <name evidence="2" type="primary">ABSGL_04767.1 scaffold 5903</name>
</gene>
<keyword evidence="3" id="KW-1185">Reference proteome</keyword>